<evidence type="ECO:0000313" key="5">
    <source>
        <dbReference type="Proteomes" id="UP000234662"/>
    </source>
</evidence>
<reference evidence="4 5" key="1">
    <citation type="submission" date="2017-12" db="EMBL/GenBank/DDBJ databases">
        <title>Phylogenetic diversity of female urinary microbiome.</title>
        <authorList>
            <person name="Thomas-White K."/>
            <person name="Wolfe A.J."/>
        </authorList>
    </citation>
    <scope>NUCLEOTIDE SEQUENCE [LARGE SCALE GENOMIC DNA]</scope>
    <source>
        <strain evidence="4 5">UMB0777</strain>
    </source>
</reference>
<dbReference type="NCBIfam" id="TIGR00377">
    <property type="entry name" value="ant_ant_sig"/>
    <property type="match status" value="1"/>
</dbReference>
<evidence type="ECO:0000256" key="2">
    <source>
        <dbReference type="RuleBase" id="RU003749"/>
    </source>
</evidence>
<dbReference type="PANTHER" id="PTHR33495">
    <property type="entry name" value="ANTI-SIGMA FACTOR ANTAGONIST TM_1081-RELATED-RELATED"/>
    <property type="match status" value="1"/>
</dbReference>
<dbReference type="RefSeq" id="WP_101820273.1">
    <property type="nucleotide sequence ID" value="NZ_PKJC01000007.1"/>
</dbReference>
<dbReference type="CDD" id="cd07043">
    <property type="entry name" value="STAS_anti-anti-sigma_factors"/>
    <property type="match status" value="1"/>
</dbReference>
<dbReference type="Pfam" id="PF01740">
    <property type="entry name" value="STAS"/>
    <property type="match status" value="1"/>
</dbReference>
<dbReference type="SUPFAM" id="SSF52091">
    <property type="entry name" value="SpoIIaa-like"/>
    <property type="match status" value="1"/>
</dbReference>
<dbReference type="PANTHER" id="PTHR33495:SF13">
    <property type="entry name" value="ANTI-SIGMA-F FACTOR ANTAGONIST RSFB"/>
    <property type="match status" value="1"/>
</dbReference>
<evidence type="ECO:0000256" key="1">
    <source>
        <dbReference type="ARBA" id="ARBA00009013"/>
    </source>
</evidence>
<dbReference type="Proteomes" id="UP000234662">
    <property type="component" value="Unassembled WGS sequence"/>
</dbReference>
<evidence type="ECO:0000259" key="3">
    <source>
        <dbReference type="PROSITE" id="PS50801"/>
    </source>
</evidence>
<comment type="caution">
    <text evidence="4">The sequence shown here is derived from an EMBL/GenBank/DDBJ whole genome shotgun (WGS) entry which is preliminary data.</text>
</comment>
<dbReference type="PROSITE" id="PS50801">
    <property type="entry name" value="STAS"/>
    <property type="match status" value="1"/>
</dbReference>
<proteinExistence type="inferred from homology"/>
<dbReference type="STRING" id="2055.BCM27_06625"/>
<feature type="domain" description="STAS" evidence="3">
    <location>
        <begin position="24"/>
        <end position="132"/>
    </location>
</feature>
<accession>A0A2I1R829</accession>
<dbReference type="InterPro" id="IPR036513">
    <property type="entry name" value="STAS_dom_sf"/>
</dbReference>
<evidence type="ECO:0000313" key="4">
    <source>
        <dbReference type="EMBL" id="PKZ65293.1"/>
    </source>
</evidence>
<organism evidence="4 5">
    <name type="scientific">Gordonia terrae</name>
    <dbReference type="NCBI Taxonomy" id="2055"/>
    <lineage>
        <taxon>Bacteria</taxon>
        <taxon>Bacillati</taxon>
        <taxon>Actinomycetota</taxon>
        <taxon>Actinomycetes</taxon>
        <taxon>Mycobacteriales</taxon>
        <taxon>Gordoniaceae</taxon>
        <taxon>Gordonia</taxon>
    </lineage>
</organism>
<dbReference type="GO" id="GO:0043856">
    <property type="term" value="F:anti-sigma factor antagonist activity"/>
    <property type="evidence" value="ECO:0007669"/>
    <property type="project" value="InterPro"/>
</dbReference>
<protein>
    <recommendedName>
        <fullName evidence="2">Anti-sigma factor antagonist</fullName>
    </recommendedName>
</protein>
<dbReference type="InterPro" id="IPR002645">
    <property type="entry name" value="STAS_dom"/>
</dbReference>
<sequence length="136" mass="14063">MKADSFEPVVVDDARDTSPASRALAVVATQRDQLTILTAHGSIDLLTVPLLGAAVLEAASEQPRGLIIDLTATDFLASSGIAALLAAHAAITPAGRFAVVADHPAITRPLQLTGFDRTLGLHATLDDAFAAMLSPR</sequence>
<name>A0A2I1R829_9ACTN</name>
<dbReference type="Gene3D" id="3.30.750.24">
    <property type="entry name" value="STAS domain"/>
    <property type="match status" value="1"/>
</dbReference>
<comment type="similarity">
    <text evidence="1 2">Belongs to the anti-sigma-factor antagonist family.</text>
</comment>
<dbReference type="InterPro" id="IPR003658">
    <property type="entry name" value="Anti-sigma_ant"/>
</dbReference>
<dbReference type="AlphaFoldDB" id="A0A2I1R829"/>
<dbReference type="EMBL" id="PKJC01000007">
    <property type="protein sequence ID" value="PKZ65293.1"/>
    <property type="molecule type" value="Genomic_DNA"/>
</dbReference>
<gene>
    <name evidence="4" type="ORF">CYJ73_11445</name>
</gene>